<evidence type="ECO:0000313" key="3">
    <source>
        <dbReference type="Proteomes" id="UP000028725"/>
    </source>
</evidence>
<feature type="domain" description="Xylose isomerase-like TIM barrel" evidence="1">
    <location>
        <begin position="36"/>
        <end position="294"/>
    </location>
</feature>
<dbReference type="InterPro" id="IPR050312">
    <property type="entry name" value="IolE/XylAMocC-like"/>
</dbReference>
<dbReference type="InterPro" id="IPR036237">
    <property type="entry name" value="Xyl_isomerase-like_sf"/>
</dbReference>
<dbReference type="Pfam" id="PF01261">
    <property type="entry name" value="AP_endonuc_2"/>
    <property type="match status" value="1"/>
</dbReference>
<dbReference type="AlphaFoldDB" id="A0A085W888"/>
<dbReference type="Proteomes" id="UP000028725">
    <property type="component" value="Unassembled WGS sequence"/>
</dbReference>
<dbReference type="PATRIC" id="fig|394096.3.peg.6645"/>
<dbReference type="PANTHER" id="PTHR12110:SF41">
    <property type="entry name" value="INOSOSE DEHYDRATASE"/>
    <property type="match status" value="1"/>
</dbReference>
<proteinExistence type="predicted"/>
<dbReference type="OrthoDB" id="9786584at2"/>
<dbReference type="Gene3D" id="3.20.20.150">
    <property type="entry name" value="Divalent-metal-dependent TIM barrel enzymes"/>
    <property type="match status" value="1"/>
</dbReference>
<evidence type="ECO:0000313" key="2">
    <source>
        <dbReference type="EMBL" id="KFE63901.1"/>
    </source>
</evidence>
<organism evidence="2 3">
    <name type="scientific">Hyalangium minutum</name>
    <dbReference type="NCBI Taxonomy" id="394096"/>
    <lineage>
        <taxon>Bacteria</taxon>
        <taxon>Pseudomonadati</taxon>
        <taxon>Myxococcota</taxon>
        <taxon>Myxococcia</taxon>
        <taxon>Myxococcales</taxon>
        <taxon>Cystobacterineae</taxon>
        <taxon>Archangiaceae</taxon>
        <taxon>Hyalangium</taxon>
    </lineage>
</organism>
<name>A0A085W888_9BACT</name>
<reference evidence="2 3" key="1">
    <citation type="submission" date="2014-04" db="EMBL/GenBank/DDBJ databases">
        <title>Genome assembly of Hyalangium minutum DSM 14724.</title>
        <authorList>
            <person name="Sharma G."/>
            <person name="Subramanian S."/>
        </authorList>
    </citation>
    <scope>NUCLEOTIDE SEQUENCE [LARGE SCALE GENOMIC DNA]</scope>
    <source>
        <strain evidence="2 3">DSM 14724</strain>
    </source>
</reference>
<evidence type="ECO:0000259" key="1">
    <source>
        <dbReference type="Pfam" id="PF01261"/>
    </source>
</evidence>
<dbReference type="EMBL" id="JMCB01000015">
    <property type="protein sequence ID" value="KFE63901.1"/>
    <property type="molecule type" value="Genomic_DNA"/>
</dbReference>
<accession>A0A085W888</accession>
<dbReference type="NCBIfam" id="TIGR04379">
    <property type="entry name" value="myo_inos_iolE"/>
    <property type="match status" value="1"/>
</dbReference>
<sequence length="298" mass="32890">MPENLKVQVGAQPINWCNDDFRDLGASISLDQCLSEMRQAGYAGTELGHRFPQSGAEVRALLERYGLRLASGWHSTYLASRPYAEEEKSFDAHMARLQAAGSRVIIVAECTHAIHSEGSKPLRFASGQELLDASAWTRVYEGLDRLSERAAAAGMKVAYHPHMGTVIQDARDVAQLMERTKVLSLLLDTGHLAFAGSDPLAVLRAHGPRVAHVHLKNIRPAVVEEVRSKRWSFEAAVRAGAFTVPGDGGIDYRPIFEHLSKLGYSGWWIVEAEQDPAKANPLEYALRGRHYIRELAGV</sequence>
<dbReference type="RefSeq" id="WP_044194988.1">
    <property type="nucleotide sequence ID" value="NZ_JMCB01000015.1"/>
</dbReference>
<dbReference type="SUPFAM" id="SSF51658">
    <property type="entry name" value="Xylose isomerase-like"/>
    <property type="match status" value="1"/>
</dbReference>
<protein>
    <submittedName>
        <fullName evidence="2">Inosose dehydratase</fullName>
    </submittedName>
</protein>
<comment type="caution">
    <text evidence="2">The sequence shown here is derived from an EMBL/GenBank/DDBJ whole genome shotgun (WGS) entry which is preliminary data.</text>
</comment>
<dbReference type="PANTHER" id="PTHR12110">
    <property type="entry name" value="HYDROXYPYRUVATE ISOMERASE"/>
    <property type="match status" value="1"/>
</dbReference>
<dbReference type="STRING" id="394096.DB31_2313"/>
<gene>
    <name evidence="2" type="ORF">DB31_2313</name>
</gene>
<dbReference type="InterPro" id="IPR030823">
    <property type="entry name" value="IolE/MocC"/>
</dbReference>
<keyword evidence="3" id="KW-1185">Reference proteome</keyword>
<dbReference type="InterPro" id="IPR013022">
    <property type="entry name" value="Xyl_isomerase-like_TIM-brl"/>
</dbReference>